<dbReference type="EMBL" id="CADEAL010004504">
    <property type="protein sequence ID" value="CAB1461037.1"/>
    <property type="molecule type" value="Genomic_DNA"/>
</dbReference>
<dbReference type="AlphaFoldDB" id="A0A9N7W4S1"/>
<name>A0A9N7W4S1_PLEPL</name>
<sequence length="107" mass="12783">MKENLSKSMERTLLDLKPGDWIVLNDVRRKDWRGRRRNECKPSASHHTDDSEGRREDNLETCRPSQEDFQSHVLRRKDGTDPSFNNNLFENPALYWPRLIKQSDSKW</sequence>
<comment type="caution">
    <text evidence="2">The sequence shown here is derived from an EMBL/GenBank/DDBJ whole genome shotgun (WGS) entry which is preliminary data.</text>
</comment>
<feature type="compositionally biased region" description="Basic and acidic residues" evidence="1">
    <location>
        <begin position="46"/>
        <end position="80"/>
    </location>
</feature>
<evidence type="ECO:0000313" key="2">
    <source>
        <dbReference type="EMBL" id="CAB1461037.1"/>
    </source>
</evidence>
<organism evidence="2 3">
    <name type="scientific">Pleuronectes platessa</name>
    <name type="common">European plaice</name>
    <dbReference type="NCBI Taxonomy" id="8262"/>
    <lineage>
        <taxon>Eukaryota</taxon>
        <taxon>Metazoa</taxon>
        <taxon>Chordata</taxon>
        <taxon>Craniata</taxon>
        <taxon>Vertebrata</taxon>
        <taxon>Euteleostomi</taxon>
        <taxon>Actinopterygii</taxon>
        <taxon>Neopterygii</taxon>
        <taxon>Teleostei</taxon>
        <taxon>Neoteleostei</taxon>
        <taxon>Acanthomorphata</taxon>
        <taxon>Carangaria</taxon>
        <taxon>Pleuronectiformes</taxon>
        <taxon>Pleuronectoidei</taxon>
        <taxon>Pleuronectidae</taxon>
        <taxon>Pleuronectes</taxon>
    </lineage>
</organism>
<accession>A0A9N7W4S1</accession>
<evidence type="ECO:0000256" key="1">
    <source>
        <dbReference type="SAM" id="MobiDB-lite"/>
    </source>
</evidence>
<evidence type="ECO:0000313" key="3">
    <source>
        <dbReference type="Proteomes" id="UP001153269"/>
    </source>
</evidence>
<feature type="region of interest" description="Disordered" evidence="1">
    <location>
        <begin position="34"/>
        <end position="85"/>
    </location>
</feature>
<dbReference type="Proteomes" id="UP001153269">
    <property type="component" value="Unassembled WGS sequence"/>
</dbReference>
<keyword evidence="3" id="KW-1185">Reference proteome</keyword>
<reference evidence="2" key="1">
    <citation type="submission" date="2020-03" db="EMBL/GenBank/DDBJ databases">
        <authorList>
            <person name="Weist P."/>
        </authorList>
    </citation>
    <scope>NUCLEOTIDE SEQUENCE</scope>
</reference>
<proteinExistence type="predicted"/>
<gene>
    <name evidence="2" type="ORF">PLEPLA_LOCUS48912</name>
</gene>
<protein>
    <submittedName>
        <fullName evidence="2">Uncharacterized protein</fullName>
    </submittedName>
</protein>